<feature type="transmembrane region" description="Helical" evidence="1">
    <location>
        <begin position="44"/>
        <end position="66"/>
    </location>
</feature>
<accession>A0A6M6JL01</accession>
<evidence type="ECO:0000259" key="2">
    <source>
        <dbReference type="Pfam" id="PF03372"/>
    </source>
</evidence>
<name>A0A6M6JL01_9PSEU</name>
<keyword evidence="1" id="KW-0472">Membrane</keyword>
<evidence type="ECO:0000313" key="4">
    <source>
        <dbReference type="Proteomes" id="UP000505377"/>
    </source>
</evidence>
<keyword evidence="3" id="KW-0269">Exonuclease</keyword>
<gene>
    <name evidence="3" type="ORF">HOP40_17050</name>
</gene>
<dbReference type="Gene3D" id="3.60.10.10">
    <property type="entry name" value="Endonuclease/exonuclease/phosphatase"/>
    <property type="match status" value="1"/>
</dbReference>
<dbReference type="GO" id="GO:0004519">
    <property type="term" value="F:endonuclease activity"/>
    <property type="evidence" value="ECO:0007669"/>
    <property type="project" value="UniProtKB-KW"/>
</dbReference>
<sequence>MVGHRERTPEAGRGRSGAVALTVLVAALPWLWFAVRDAGTAADVVAIAMPLLVAGIVLVALVAALVPGSRVRRTRAGVFGLSALLVGVVAVAGPWLPADTGAVAGTGVGVLGGNVDFQDTPTPAMIDVGADVVVAAELAPDTAEDFGEEYPHSVVGGPQNSPVGVFSRYPARLLEDAGPDLPGMRVLVDGPDGEFVLYALHVPRPWFGASEEGYEVSVPEHYALAAAVADRVRAESLPVVLVGDLNSTDRGRDYRVLTDVLPDAMRETTGGPTSVGKWLPLLGRIDHVLVAPGWCGDGARREELPGSSHRGVAVTVGPCAAAGDQ</sequence>
<evidence type="ECO:0000313" key="3">
    <source>
        <dbReference type="EMBL" id="QJY47302.1"/>
    </source>
</evidence>
<dbReference type="AlphaFoldDB" id="A0A6M6JL01"/>
<reference evidence="3 4" key="1">
    <citation type="submission" date="2020-05" db="EMBL/GenBank/DDBJ databases">
        <authorList>
            <person name="Mo P."/>
        </authorList>
    </citation>
    <scope>NUCLEOTIDE SEQUENCE [LARGE SCALE GENOMIC DNA]</scope>
    <source>
        <strain evidence="3 4">Gen01</strain>
    </source>
</reference>
<keyword evidence="3" id="KW-0540">Nuclease</keyword>
<dbReference type="Pfam" id="PF03372">
    <property type="entry name" value="Exo_endo_phos"/>
    <property type="match status" value="1"/>
</dbReference>
<keyword evidence="1" id="KW-0812">Transmembrane</keyword>
<dbReference type="EMBL" id="CP053564">
    <property type="protein sequence ID" value="QJY47302.1"/>
    <property type="molecule type" value="Genomic_DNA"/>
</dbReference>
<dbReference type="Proteomes" id="UP000505377">
    <property type="component" value="Chromosome"/>
</dbReference>
<keyword evidence="3" id="KW-0378">Hydrolase</keyword>
<dbReference type="GO" id="GO:0004527">
    <property type="term" value="F:exonuclease activity"/>
    <property type="evidence" value="ECO:0007669"/>
    <property type="project" value="UniProtKB-KW"/>
</dbReference>
<keyword evidence="3" id="KW-0255">Endonuclease</keyword>
<dbReference type="KEGG" id="pbro:HOP40_17050"/>
<dbReference type="InterPro" id="IPR005135">
    <property type="entry name" value="Endo/exonuclease/phosphatase"/>
</dbReference>
<feature type="transmembrane region" description="Helical" evidence="1">
    <location>
        <begin position="12"/>
        <end position="32"/>
    </location>
</feature>
<dbReference type="RefSeq" id="WP_172159759.1">
    <property type="nucleotide sequence ID" value="NZ_CP053564.1"/>
</dbReference>
<feature type="transmembrane region" description="Helical" evidence="1">
    <location>
        <begin position="78"/>
        <end position="96"/>
    </location>
</feature>
<proteinExistence type="predicted"/>
<feature type="domain" description="Endonuclease/exonuclease/phosphatase" evidence="2">
    <location>
        <begin position="130"/>
        <end position="309"/>
    </location>
</feature>
<keyword evidence="4" id="KW-1185">Reference proteome</keyword>
<dbReference type="InterPro" id="IPR036691">
    <property type="entry name" value="Endo/exonu/phosph_ase_sf"/>
</dbReference>
<evidence type="ECO:0000256" key="1">
    <source>
        <dbReference type="SAM" id="Phobius"/>
    </source>
</evidence>
<keyword evidence="1" id="KW-1133">Transmembrane helix</keyword>
<protein>
    <submittedName>
        <fullName evidence="3">Endonuclease/exonuclease/phosphatase family protein</fullName>
    </submittedName>
</protein>
<dbReference type="SUPFAM" id="SSF56219">
    <property type="entry name" value="DNase I-like"/>
    <property type="match status" value="1"/>
</dbReference>
<organism evidence="3 4">
    <name type="scientific">Pseudonocardia broussonetiae</name>
    <dbReference type="NCBI Taxonomy" id="2736640"/>
    <lineage>
        <taxon>Bacteria</taxon>
        <taxon>Bacillati</taxon>
        <taxon>Actinomycetota</taxon>
        <taxon>Actinomycetes</taxon>
        <taxon>Pseudonocardiales</taxon>
        <taxon>Pseudonocardiaceae</taxon>
        <taxon>Pseudonocardia</taxon>
    </lineage>
</organism>